<feature type="signal peptide" evidence="1">
    <location>
        <begin position="1"/>
        <end position="25"/>
    </location>
</feature>
<name>A0A3A8JTD7_9BACT</name>
<dbReference type="RefSeq" id="WP_120606059.1">
    <property type="nucleotide sequence ID" value="NZ_RAWE01000150.1"/>
</dbReference>
<evidence type="ECO:0008006" key="4">
    <source>
        <dbReference type="Google" id="ProtNLM"/>
    </source>
</evidence>
<evidence type="ECO:0000256" key="1">
    <source>
        <dbReference type="SAM" id="SignalP"/>
    </source>
</evidence>
<organism evidence="2 3">
    <name type="scientific">Corallococcus carmarthensis</name>
    <dbReference type="NCBI Taxonomy" id="2316728"/>
    <lineage>
        <taxon>Bacteria</taxon>
        <taxon>Pseudomonadati</taxon>
        <taxon>Myxococcota</taxon>
        <taxon>Myxococcia</taxon>
        <taxon>Myxococcales</taxon>
        <taxon>Cystobacterineae</taxon>
        <taxon>Myxococcaceae</taxon>
        <taxon>Corallococcus</taxon>
    </lineage>
</organism>
<gene>
    <name evidence="2" type="ORF">D7X32_30380</name>
</gene>
<reference evidence="3" key="1">
    <citation type="submission" date="2018-09" db="EMBL/GenBank/DDBJ databases">
        <authorList>
            <person name="Livingstone P.G."/>
            <person name="Whitworth D.E."/>
        </authorList>
    </citation>
    <scope>NUCLEOTIDE SEQUENCE [LARGE SCALE GENOMIC DNA]</scope>
    <source>
        <strain evidence="3">CA043D</strain>
    </source>
</reference>
<keyword evidence="3" id="KW-1185">Reference proteome</keyword>
<dbReference type="EMBL" id="RAWE01000150">
    <property type="protein sequence ID" value="RKG98178.1"/>
    <property type="molecule type" value="Genomic_DNA"/>
</dbReference>
<feature type="chain" id="PRO_5017443442" description="Lipoprotein" evidence="1">
    <location>
        <begin position="26"/>
        <end position="138"/>
    </location>
</feature>
<dbReference type="PROSITE" id="PS51257">
    <property type="entry name" value="PROKAR_LIPOPROTEIN"/>
    <property type="match status" value="1"/>
</dbReference>
<proteinExistence type="predicted"/>
<comment type="caution">
    <text evidence="2">The sequence shown here is derived from an EMBL/GenBank/DDBJ whole genome shotgun (WGS) entry which is preliminary data.</text>
</comment>
<sequence>MSWRRHLAPLLVAVAFAGCSSGAHSSGSQRDLYAQATCVDSETCCIQRNPGNPSACGLTAAEAAAIMAAGVGAAGTHGAEMEDHKDDARLPEWKQRCIRNWNACADGRFTGPCTDCLRRCEGQQDWPLDMCRPAKPKR</sequence>
<protein>
    <recommendedName>
        <fullName evidence="4">Lipoprotein</fullName>
    </recommendedName>
</protein>
<keyword evidence="1" id="KW-0732">Signal</keyword>
<accession>A0A3A8JTD7</accession>
<dbReference type="Proteomes" id="UP000268313">
    <property type="component" value="Unassembled WGS sequence"/>
</dbReference>
<evidence type="ECO:0000313" key="3">
    <source>
        <dbReference type="Proteomes" id="UP000268313"/>
    </source>
</evidence>
<dbReference type="AlphaFoldDB" id="A0A3A8JTD7"/>
<evidence type="ECO:0000313" key="2">
    <source>
        <dbReference type="EMBL" id="RKG98178.1"/>
    </source>
</evidence>
<dbReference type="OrthoDB" id="5384446at2"/>